<evidence type="ECO:0000313" key="10">
    <source>
        <dbReference type="Proteomes" id="UP000786811"/>
    </source>
</evidence>
<dbReference type="InterPro" id="IPR007110">
    <property type="entry name" value="Ig-like_dom"/>
</dbReference>
<dbReference type="AlphaFoldDB" id="A0A8J2HRK7"/>
<dbReference type="InterPro" id="IPR013783">
    <property type="entry name" value="Ig-like_fold"/>
</dbReference>
<dbReference type="InterPro" id="IPR003598">
    <property type="entry name" value="Ig_sub2"/>
</dbReference>
<evidence type="ECO:0000256" key="1">
    <source>
        <dbReference type="ARBA" id="ARBA00022614"/>
    </source>
</evidence>
<dbReference type="Gene3D" id="2.60.40.10">
    <property type="entry name" value="Immunoglobulins"/>
    <property type="match status" value="1"/>
</dbReference>
<keyword evidence="6" id="KW-0812">Transmembrane</keyword>
<dbReference type="SUPFAM" id="SSF48726">
    <property type="entry name" value="Immunoglobulin"/>
    <property type="match status" value="1"/>
</dbReference>
<keyword evidence="10" id="KW-1185">Reference proteome</keyword>
<gene>
    <name evidence="9" type="ORF">HICCMSTLAB_LOCUS11998</name>
</gene>
<dbReference type="PANTHER" id="PTHR24369:SF210">
    <property type="entry name" value="CHAOPTIN-RELATED"/>
    <property type="match status" value="1"/>
</dbReference>
<sequence>MRLLAPSLSQYRLLACLLLVTVKIVSSDVDSYQEHPGRHQNTGNHLATTIECAAGCRCTGNWNLQCKARRFQDLRLPAGVIEIEFEDVSTEAGIVSITALESSTQLQKLTWSSSGIEQLERGIFSTTKRLHYLDLGDNRLTSLDPDIFSPLEELRYLNISGNLLKNLPAFKNLYSLETLLVSRNRLEVPPFKAFASSQYLRHLDLSGNYLVLLQEFTFQPNRELVYLKVSNNHLLNLPSRVFSGLAKLRYLEISNISISHLPRGLFTELNALEYLNISKNPITNLTDYTFQGLIRLIQLDISSTLVSQLPLGIWQRLPSLKSLIMDNTRLKVLKAEDFLDLNSIVNLTITNSPLRDIHSKAFDQLSHLRNLDLRNNNLFFLPASLAHLTHLSSLNLQGNPWACDCRMFWFVDWIHSNIHPKAFAHGLRCGDNDQVDILDALKYLNCTPPVLTHKSQNDQLHLINKSVMLECEFNGNPAPSLTWVTPTLEIFHWNPDRTFPDTFHNHPIDHTRDNLINLNNNGRVRLLENGSLYIKNLLRQDVGLYKCFAVNPINNATTWLHLKMDPIVYHNIKMLSIAVGAACATLFLLLTLFIQFIKYLLYRCGCCRWCTCCRRGVTPRAKQIYQMLDNIEQYKSQQLERLRENYTQQVHRIKDNCAQQVEWIRDSYEGQMRHIRDIRDYGTNHLTTLRDQYYEQVKRVRDYSTGQLNWVRENYVFQRNKIRKFSAHQVLRLREGYKYQQQTLNKVLENLPNLYFDNCRSGSCGKSDSAGFDARELSSSMPDVETYFKIKINELANYNSASMEDINSEYYTPTEFSSASPQTQNFIDTIHINYIEDGPPPLPQLLPCFREESAILHPIKEHDSNEVVVVTSVTTNDNKDKKQTQVNKPINRGTSVELLGRKQNPQAPESLGLLVPSTSMPELPHETRL</sequence>
<keyword evidence="6" id="KW-1133">Transmembrane helix</keyword>
<dbReference type="InterPro" id="IPR001611">
    <property type="entry name" value="Leu-rich_rpt"/>
</dbReference>
<dbReference type="InterPro" id="IPR003591">
    <property type="entry name" value="Leu-rich_rpt_typical-subtyp"/>
</dbReference>
<dbReference type="SUPFAM" id="SSF52058">
    <property type="entry name" value="L domain-like"/>
    <property type="match status" value="1"/>
</dbReference>
<dbReference type="InterPro" id="IPR036179">
    <property type="entry name" value="Ig-like_dom_sf"/>
</dbReference>
<comment type="caution">
    <text evidence="9">The sequence shown here is derived from an EMBL/GenBank/DDBJ whole genome shotgun (WGS) entry which is preliminary data.</text>
</comment>
<keyword evidence="1" id="KW-0433">Leucine-rich repeat</keyword>
<dbReference type="PROSITE" id="PS51450">
    <property type="entry name" value="LRR"/>
    <property type="match status" value="4"/>
</dbReference>
<feature type="transmembrane region" description="Helical" evidence="6">
    <location>
        <begin position="574"/>
        <end position="594"/>
    </location>
</feature>
<keyword evidence="3" id="KW-0677">Repeat</keyword>
<organism evidence="9 10">
    <name type="scientific">Cotesia congregata</name>
    <name type="common">Parasitoid wasp</name>
    <name type="synonym">Apanteles congregatus</name>
    <dbReference type="NCBI Taxonomy" id="51543"/>
    <lineage>
        <taxon>Eukaryota</taxon>
        <taxon>Metazoa</taxon>
        <taxon>Ecdysozoa</taxon>
        <taxon>Arthropoda</taxon>
        <taxon>Hexapoda</taxon>
        <taxon>Insecta</taxon>
        <taxon>Pterygota</taxon>
        <taxon>Neoptera</taxon>
        <taxon>Endopterygota</taxon>
        <taxon>Hymenoptera</taxon>
        <taxon>Apocrita</taxon>
        <taxon>Ichneumonoidea</taxon>
        <taxon>Braconidae</taxon>
        <taxon>Microgastrinae</taxon>
        <taxon>Cotesia</taxon>
    </lineage>
</organism>
<accession>A0A8J2HRK7</accession>
<dbReference type="GO" id="GO:0005886">
    <property type="term" value="C:plasma membrane"/>
    <property type="evidence" value="ECO:0007669"/>
    <property type="project" value="TreeGrafter"/>
</dbReference>
<feature type="region of interest" description="Disordered" evidence="5">
    <location>
        <begin position="902"/>
        <end position="929"/>
    </location>
</feature>
<feature type="domain" description="Ig-like" evidence="8">
    <location>
        <begin position="448"/>
        <end position="558"/>
    </location>
</feature>
<dbReference type="InterPro" id="IPR000483">
    <property type="entry name" value="Cys-rich_flank_reg_C"/>
</dbReference>
<name>A0A8J2HRK7_COTCN</name>
<dbReference type="Gene3D" id="3.80.10.10">
    <property type="entry name" value="Ribonuclease Inhibitor"/>
    <property type="match status" value="3"/>
</dbReference>
<dbReference type="SMART" id="SM00364">
    <property type="entry name" value="LRR_BAC"/>
    <property type="match status" value="6"/>
</dbReference>
<dbReference type="EMBL" id="CAJNRD030001123">
    <property type="protein sequence ID" value="CAG5104430.1"/>
    <property type="molecule type" value="Genomic_DNA"/>
</dbReference>
<keyword evidence="9" id="KW-0675">Receptor</keyword>
<dbReference type="InterPro" id="IPR003599">
    <property type="entry name" value="Ig_sub"/>
</dbReference>
<dbReference type="SMART" id="SM00408">
    <property type="entry name" value="IGc2"/>
    <property type="match status" value="1"/>
</dbReference>
<protein>
    <submittedName>
        <fullName evidence="9">Similar to LINGO2: Leucine-rich repeat and immunoglobulin-like domain-containing nogo receptor-interacting protein 2 (Homo sapiens)</fullName>
    </submittedName>
</protein>
<evidence type="ECO:0000313" key="9">
    <source>
        <dbReference type="EMBL" id="CAG5104430.1"/>
    </source>
</evidence>
<dbReference type="PROSITE" id="PS50835">
    <property type="entry name" value="IG_LIKE"/>
    <property type="match status" value="1"/>
</dbReference>
<dbReference type="InterPro" id="IPR050541">
    <property type="entry name" value="LRR_TM_domain-containing"/>
</dbReference>
<keyword evidence="6" id="KW-0472">Membrane</keyword>
<keyword evidence="2 7" id="KW-0732">Signal</keyword>
<dbReference type="Proteomes" id="UP000786811">
    <property type="component" value="Unassembled WGS sequence"/>
</dbReference>
<reference evidence="9" key="1">
    <citation type="submission" date="2021-04" db="EMBL/GenBank/DDBJ databases">
        <authorList>
            <person name="Chebbi M.A.C M."/>
        </authorList>
    </citation>
    <scope>NUCLEOTIDE SEQUENCE</scope>
</reference>
<dbReference type="Pfam" id="PF13927">
    <property type="entry name" value="Ig_3"/>
    <property type="match status" value="1"/>
</dbReference>
<dbReference type="Pfam" id="PF13855">
    <property type="entry name" value="LRR_8"/>
    <property type="match status" value="3"/>
</dbReference>
<proteinExistence type="predicted"/>
<evidence type="ECO:0000259" key="8">
    <source>
        <dbReference type="PROSITE" id="PS50835"/>
    </source>
</evidence>
<dbReference type="InterPro" id="IPR032675">
    <property type="entry name" value="LRR_dom_sf"/>
</dbReference>
<dbReference type="SMART" id="SM00369">
    <property type="entry name" value="LRR_TYP"/>
    <property type="match status" value="10"/>
</dbReference>
<dbReference type="SMART" id="SM00082">
    <property type="entry name" value="LRRCT"/>
    <property type="match status" value="1"/>
</dbReference>
<evidence type="ECO:0000256" key="4">
    <source>
        <dbReference type="ARBA" id="ARBA00023157"/>
    </source>
</evidence>
<feature type="signal peptide" evidence="7">
    <location>
        <begin position="1"/>
        <end position="27"/>
    </location>
</feature>
<evidence type="ECO:0000256" key="3">
    <source>
        <dbReference type="ARBA" id="ARBA00022737"/>
    </source>
</evidence>
<dbReference type="PANTHER" id="PTHR24369">
    <property type="entry name" value="ANTIGEN BSP, PUTATIVE-RELATED"/>
    <property type="match status" value="1"/>
</dbReference>
<evidence type="ECO:0000256" key="5">
    <source>
        <dbReference type="SAM" id="MobiDB-lite"/>
    </source>
</evidence>
<evidence type="ECO:0000256" key="7">
    <source>
        <dbReference type="SAM" id="SignalP"/>
    </source>
</evidence>
<feature type="chain" id="PRO_5035151908" evidence="7">
    <location>
        <begin position="28"/>
        <end position="929"/>
    </location>
</feature>
<dbReference type="OrthoDB" id="10061535at2759"/>
<dbReference type="SMART" id="SM00409">
    <property type="entry name" value="IG"/>
    <property type="match status" value="1"/>
</dbReference>
<evidence type="ECO:0000256" key="6">
    <source>
        <dbReference type="SAM" id="Phobius"/>
    </source>
</evidence>
<keyword evidence="4" id="KW-1015">Disulfide bond</keyword>
<evidence type="ECO:0000256" key="2">
    <source>
        <dbReference type="ARBA" id="ARBA00022729"/>
    </source>
</evidence>